<dbReference type="AlphaFoldDB" id="A0AB34FK03"/>
<proteinExistence type="predicted"/>
<sequence>MLRLTSFPARALARRELSLAASASVSSSTPHGPLRALATPRPRASSSPGSAAAAAAASPFSTQRRLLDAQKKTTAAAAEEEPGKGAAAAGHAAKPEDNPFETNFAGLGLSKNMKVFLIVVVSIFGTMETWMYCKAIWRWWKGGAEDKAAAAQE</sequence>
<protein>
    <submittedName>
        <fullName evidence="2">N-terminal binuclear Zn cluster-containing/DNA binding domain-containing protein</fullName>
    </submittedName>
</protein>
<feature type="compositionally biased region" description="Low complexity" evidence="1">
    <location>
        <begin position="20"/>
        <end position="59"/>
    </location>
</feature>
<evidence type="ECO:0000313" key="3">
    <source>
        <dbReference type="Proteomes" id="UP001163105"/>
    </source>
</evidence>
<dbReference type="Proteomes" id="UP001163105">
    <property type="component" value="Unassembled WGS sequence"/>
</dbReference>
<gene>
    <name evidence="2" type="ORF">O9K51_07689</name>
</gene>
<dbReference type="EMBL" id="JAQHRD010000006">
    <property type="protein sequence ID" value="KAJ6439798.1"/>
    <property type="molecule type" value="Genomic_DNA"/>
</dbReference>
<keyword evidence="3" id="KW-1185">Reference proteome</keyword>
<organism evidence="2 3">
    <name type="scientific">Purpureocillium lavendulum</name>
    <dbReference type="NCBI Taxonomy" id="1247861"/>
    <lineage>
        <taxon>Eukaryota</taxon>
        <taxon>Fungi</taxon>
        <taxon>Dikarya</taxon>
        <taxon>Ascomycota</taxon>
        <taxon>Pezizomycotina</taxon>
        <taxon>Sordariomycetes</taxon>
        <taxon>Hypocreomycetidae</taxon>
        <taxon>Hypocreales</taxon>
        <taxon>Ophiocordycipitaceae</taxon>
        <taxon>Purpureocillium</taxon>
    </lineage>
</organism>
<reference evidence="2" key="1">
    <citation type="submission" date="2023-01" db="EMBL/GenBank/DDBJ databases">
        <title>The growth and conidiation of Purpureocillium lavendulum are regulated by nitrogen source and histone H3K14 acetylation.</title>
        <authorList>
            <person name="Tang P."/>
            <person name="Han J."/>
            <person name="Zhang C."/>
            <person name="Tang P."/>
            <person name="Qi F."/>
            <person name="Zhang K."/>
            <person name="Liang L."/>
        </authorList>
    </citation>
    <scope>NUCLEOTIDE SEQUENCE</scope>
    <source>
        <strain evidence="2">YMF1.00683</strain>
    </source>
</reference>
<accession>A0AB34FK03</accession>
<comment type="caution">
    <text evidence="2">The sequence shown here is derived from an EMBL/GenBank/DDBJ whole genome shotgun (WGS) entry which is preliminary data.</text>
</comment>
<feature type="region of interest" description="Disordered" evidence="1">
    <location>
        <begin position="20"/>
        <end position="97"/>
    </location>
</feature>
<evidence type="ECO:0000256" key="1">
    <source>
        <dbReference type="SAM" id="MobiDB-lite"/>
    </source>
</evidence>
<name>A0AB34FK03_9HYPO</name>
<evidence type="ECO:0000313" key="2">
    <source>
        <dbReference type="EMBL" id="KAJ6439798.1"/>
    </source>
</evidence>